<reference evidence="13 14" key="1">
    <citation type="submission" date="2014-11" db="EMBL/GenBank/DDBJ databases">
        <title>Genetic blueprint of the zoonotic pathogen Toxocara canis.</title>
        <authorList>
            <person name="Zhu X.-Q."/>
            <person name="Korhonen P.K."/>
            <person name="Cai H."/>
            <person name="Young N.D."/>
            <person name="Nejsum P."/>
            <person name="von Samson-Himmelstjerna G."/>
            <person name="Boag P.R."/>
            <person name="Tan P."/>
            <person name="Li Q."/>
            <person name="Min J."/>
            <person name="Yang Y."/>
            <person name="Wang X."/>
            <person name="Fang X."/>
            <person name="Hall R.S."/>
            <person name="Hofmann A."/>
            <person name="Sternberg P.W."/>
            <person name="Jex A.R."/>
            <person name="Gasser R.B."/>
        </authorList>
    </citation>
    <scope>NUCLEOTIDE SEQUENCE [LARGE SCALE GENOMIC DNA]</scope>
    <source>
        <strain evidence="13">PN_DK_2014</strain>
    </source>
</reference>
<proteinExistence type="inferred from homology"/>
<dbReference type="SUPFAM" id="SSF63829">
    <property type="entry name" value="Calcium-dependent phosphotriesterase"/>
    <property type="match status" value="1"/>
</dbReference>
<evidence type="ECO:0000256" key="1">
    <source>
        <dbReference type="ARBA" id="ARBA00004123"/>
    </source>
</evidence>
<keyword evidence="6" id="KW-0325">Glycoprotein</keyword>
<organism evidence="13 14">
    <name type="scientific">Toxocara canis</name>
    <name type="common">Canine roundworm</name>
    <dbReference type="NCBI Taxonomy" id="6265"/>
    <lineage>
        <taxon>Eukaryota</taxon>
        <taxon>Metazoa</taxon>
        <taxon>Ecdysozoa</taxon>
        <taxon>Nematoda</taxon>
        <taxon>Chromadorea</taxon>
        <taxon>Rhabditida</taxon>
        <taxon>Spirurina</taxon>
        <taxon>Ascaridomorpha</taxon>
        <taxon>Ascaridoidea</taxon>
        <taxon>Toxocaridae</taxon>
        <taxon>Toxocara</taxon>
    </lineage>
</organism>
<dbReference type="InterPro" id="IPR005339">
    <property type="entry name" value="GINS_Psf1"/>
</dbReference>
<dbReference type="InterPro" id="IPR036224">
    <property type="entry name" value="GINS_bundle-like_dom_sf"/>
</dbReference>
<dbReference type="EMBL" id="JPKZ01001381">
    <property type="protein sequence ID" value="KHN82326.1"/>
    <property type="molecule type" value="Genomic_DNA"/>
</dbReference>
<keyword evidence="7" id="KW-0539">Nucleus</keyword>
<dbReference type="GO" id="GO:0000811">
    <property type="term" value="C:GINS complex"/>
    <property type="evidence" value="ECO:0007669"/>
    <property type="project" value="InterPro"/>
</dbReference>
<keyword evidence="10" id="KW-1133">Transmembrane helix</keyword>
<dbReference type="Pfam" id="PF05916">
    <property type="entry name" value="Sld5"/>
    <property type="match status" value="1"/>
</dbReference>
<feature type="domain" description="Strictosidine synthase conserved region" evidence="11">
    <location>
        <begin position="425"/>
        <end position="512"/>
    </location>
</feature>
<keyword evidence="14" id="KW-1185">Reference proteome</keyword>
<name>A0A0B2VFL2_TOXCA</name>
<evidence type="ECO:0000256" key="9">
    <source>
        <dbReference type="SAM" id="MobiDB-lite"/>
    </source>
</evidence>
<dbReference type="Pfam" id="PF03088">
    <property type="entry name" value="Str_synth"/>
    <property type="match status" value="1"/>
</dbReference>
<dbReference type="InterPro" id="IPR018119">
    <property type="entry name" value="Strictosidine_synth_cons-reg"/>
</dbReference>
<dbReference type="GO" id="GO:0016787">
    <property type="term" value="F:hydrolase activity"/>
    <property type="evidence" value="ECO:0007669"/>
    <property type="project" value="TreeGrafter"/>
</dbReference>
<sequence length="648" mass="73309">MNPSKNITDDALALILQLQRNPDVLPPYNDDLMKKCIAHINTLYTENFKDVTELRSGSSGEEAQRTETVRARHSCIDFIKRCCCAYINNRMERIKLLRWRHGGMLPAAIKANLCEAEVEWLNEYNSMLAEFQGSIGENGVNLLTNLKPPKSLFMEVRAMEDYGEFETTDGTVVLLQKNSVVRVSIRRAFVENKCNKATNHIPQRSADLLLARHTLLDGGPIAVTMIGRDSDLRRRRKSSTESTQSQSRDGRKSRGRRGRQIPVWMQFILTILVAFGAFFAIVFFSPSDYVCKTYELRQRPSLEGPLAVNDILTKAEYLLENQIQGPESLLVENDTIYTGTQDGIIVEIYKGEIRSDIRLKDGPCGSYELEPVCGRPLGIRRLNAEELVVMDAYLGIYTVNFNKGTFKQIFDPKVEVGGAPLKFLNDVDVVNEDLIIFTDSSSRWPRRDFLKILMEGIPSGRVFSLVPSSGKIEILMENLYFTNGIQLFPDKQSFLVAETTMARIKRFWISGPKKGTTEIFADNLPGLPDNIRLSTDGTFWVGMASVRHHQQLSLVDFLAKKTATRKFLLKLIPDSYWNVLYSKLRSRHAMIIELDTNGKIVSCAHDVNGAVMMDDISQVSDDGKYLYMGSFHASFIAKLPKHLMRSTI</sequence>
<dbReference type="CDD" id="cd11710">
    <property type="entry name" value="GINS_A_psf1"/>
    <property type="match status" value="1"/>
</dbReference>
<dbReference type="Gene3D" id="2.120.10.30">
    <property type="entry name" value="TolB, C-terminal domain"/>
    <property type="match status" value="1"/>
</dbReference>
<evidence type="ECO:0000256" key="6">
    <source>
        <dbReference type="ARBA" id="ARBA00023180"/>
    </source>
</evidence>
<comment type="similarity">
    <text evidence="3">Belongs to the strictosidine synthase family.</text>
</comment>
<feature type="domain" description="GINS subunit" evidence="12">
    <location>
        <begin position="71"/>
        <end position="135"/>
    </location>
</feature>
<evidence type="ECO:0000256" key="2">
    <source>
        <dbReference type="ARBA" id="ARBA00006677"/>
    </source>
</evidence>
<dbReference type="AlphaFoldDB" id="A0A0B2VFL2"/>
<dbReference type="Proteomes" id="UP000031036">
    <property type="component" value="Unassembled WGS sequence"/>
</dbReference>
<dbReference type="InterPro" id="IPR021151">
    <property type="entry name" value="GINS_A"/>
</dbReference>
<dbReference type="Pfam" id="PF20067">
    <property type="entry name" value="SSL_N"/>
    <property type="match status" value="1"/>
</dbReference>
<comment type="similarity">
    <text evidence="2">Belongs to the GINS1/PSF1 family.</text>
</comment>
<evidence type="ECO:0000256" key="4">
    <source>
        <dbReference type="ARBA" id="ARBA00022553"/>
    </source>
</evidence>
<evidence type="ECO:0000256" key="10">
    <source>
        <dbReference type="SAM" id="Phobius"/>
    </source>
</evidence>
<dbReference type="GO" id="GO:0006260">
    <property type="term" value="P:DNA replication"/>
    <property type="evidence" value="ECO:0007669"/>
    <property type="project" value="UniProtKB-KW"/>
</dbReference>
<dbReference type="Gene3D" id="1.20.58.1030">
    <property type="match status" value="1"/>
</dbReference>
<keyword evidence="4" id="KW-0597">Phosphoprotein</keyword>
<evidence type="ECO:0000313" key="14">
    <source>
        <dbReference type="Proteomes" id="UP000031036"/>
    </source>
</evidence>
<comment type="caution">
    <text evidence="13">The sequence shown here is derived from an EMBL/GenBank/DDBJ whole genome shotgun (WGS) entry which is preliminary data.</text>
</comment>
<accession>A0A0B2VFL2</accession>
<evidence type="ECO:0000259" key="12">
    <source>
        <dbReference type="Pfam" id="PF05916"/>
    </source>
</evidence>
<dbReference type="PANTHER" id="PTHR10426:SF88">
    <property type="entry name" value="ADIPOCYTE PLASMA MEMBRANE-ASSOCIATED PROTEIN HEMOMUCIN-RELATED"/>
    <property type="match status" value="1"/>
</dbReference>
<feature type="transmembrane region" description="Helical" evidence="10">
    <location>
        <begin position="261"/>
        <end position="284"/>
    </location>
</feature>
<evidence type="ECO:0000256" key="8">
    <source>
        <dbReference type="ARBA" id="ARBA00030870"/>
    </source>
</evidence>
<dbReference type="OMA" id="KWKGSYW"/>
<dbReference type="PANTHER" id="PTHR10426">
    <property type="entry name" value="STRICTOSIDINE SYNTHASE-RELATED"/>
    <property type="match status" value="1"/>
</dbReference>
<dbReference type="SUPFAM" id="SSF158573">
    <property type="entry name" value="GINS helical bundle-like"/>
    <property type="match status" value="1"/>
</dbReference>
<dbReference type="OrthoDB" id="5307922at2759"/>
<keyword evidence="10" id="KW-0472">Membrane</keyword>
<feature type="region of interest" description="Disordered" evidence="9">
    <location>
        <begin position="230"/>
        <end position="257"/>
    </location>
</feature>
<evidence type="ECO:0000256" key="7">
    <source>
        <dbReference type="ARBA" id="ARBA00023242"/>
    </source>
</evidence>
<evidence type="ECO:0000256" key="5">
    <source>
        <dbReference type="ARBA" id="ARBA00022705"/>
    </source>
</evidence>
<dbReference type="GO" id="GO:0012505">
    <property type="term" value="C:endomembrane system"/>
    <property type="evidence" value="ECO:0007669"/>
    <property type="project" value="TreeGrafter"/>
</dbReference>
<dbReference type="InterPro" id="IPR011042">
    <property type="entry name" value="6-blade_b-propeller_TolB-like"/>
</dbReference>
<evidence type="ECO:0000313" key="13">
    <source>
        <dbReference type="EMBL" id="KHN82326.1"/>
    </source>
</evidence>
<keyword evidence="10" id="KW-0812">Transmembrane</keyword>
<comment type="subcellular location">
    <subcellularLocation>
        <location evidence="1">Nucleus</location>
    </subcellularLocation>
</comment>
<protein>
    <recommendedName>
        <fullName evidence="8">GINS complex subunit 1</fullName>
    </recommendedName>
</protein>
<evidence type="ECO:0000259" key="11">
    <source>
        <dbReference type="Pfam" id="PF03088"/>
    </source>
</evidence>
<keyword evidence="5" id="KW-0235">DNA replication</keyword>
<gene>
    <name evidence="13" type="primary">APMAP</name>
    <name evidence="13" type="ORF">Tcan_03987</name>
</gene>
<dbReference type="STRING" id="6265.A0A0B2VFL2"/>
<evidence type="ECO:0000256" key="3">
    <source>
        <dbReference type="ARBA" id="ARBA00009191"/>
    </source>
</evidence>